<dbReference type="EMBL" id="ML769588">
    <property type="protein sequence ID" value="KAE9392741.1"/>
    <property type="molecule type" value="Genomic_DNA"/>
</dbReference>
<keyword evidence="3" id="KW-1185">Reference proteome</keyword>
<evidence type="ECO:0000313" key="2">
    <source>
        <dbReference type="EMBL" id="KAE9392741.1"/>
    </source>
</evidence>
<accession>A0A6A4H3T6</accession>
<feature type="compositionally biased region" description="Polar residues" evidence="1">
    <location>
        <begin position="43"/>
        <end position="55"/>
    </location>
</feature>
<name>A0A6A4H3T6_9AGAR</name>
<feature type="compositionally biased region" description="Low complexity" evidence="1">
    <location>
        <begin position="1"/>
        <end position="11"/>
    </location>
</feature>
<evidence type="ECO:0000256" key="1">
    <source>
        <dbReference type="SAM" id="MobiDB-lite"/>
    </source>
</evidence>
<dbReference type="Pfam" id="PF20414">
    <property type="entry name" value="DUF6698"/>
    <property type="match status" value="1"/>
</dbReference>
<gene>
    <name evidence="2" type="ORF">BT96DRAFT_944385</name>
</gene>
<proteinExistence type="predicted"/>
<dbReference type="OrthoDB" id="3160134at2759"/>
<reference evidence="2" key="1">
    <citation type="journal article" date="2019" name="Environ. Microbiol.">
        <title>Fungal ecological strategies reflected in gene transcription - a case study of two litter decomposers.</title>
        <authorList>
            <person name="Barbi F."/>
            <person name="Kohler A."/>
            <person name="Barry K."/>
            <person name="Baskaran P."/>
            <person name="Daum C."/>
            <person name="Fauchery L."/>
            <person name="Ihrmark K."/>
            <person name="Kuo A."/>
            <person name="LaButti K."/>
            <person name="Lipzen A."/>
            <person name="Morin E."/>
            <person name="Grigoriev I.V."/>
            <person name="Henrissat B."/>
            <person name="Lindahl B."/>
            <person name="Martin F."/>
        </authorList>
    </citation>
    <scope>NUCLEOTIDE SEQUENCE</scope>
    <source>
        <strain evidence="2">JB14</strain>
    </source>
</reference>
<organism evidence="2 3">
    <name type="scientific">Gymnopus androsaceus JB14</name>
    <dbReference type="NCBI Taxonomy" id="1447944"/>
    <lineage>
        <taxon>Eukaryota</taxon>
        <taxon>Fungi</taxon>
        <taxon>Dikarya</taxon>
        <taxon>Basidiomycota</taxon>
        <taxon>Agaricomycotina</taxon>
        <taxon>Agaricomycetes</taxon>
        <taxon>Agaricomycetidae</taxon>
        <taxon>Agaricales</taxon>
        <taxon>Marasmiineae</taxon>
        <taxon>Omphalotaceae</taxon>
        <taxon>Gymnopus</taxon>
    </lineage>
</organism>
<feature type="region of interest" description="Disordered" evidence="1">
    <location>
        <begin position="365"/>
        <end position="404"/>
    </location>
</feature>
<feature type="region of interest" description="Disordered" evidence="1">
    <location>
        <begin position="43"/>
        <end position="62"/>
    </location>
</feature>
<evidence type="ECO:0000313" key="3">
    <source>
        <dbReference type="Proteomes" id="UP000799118"/>
    </source>
</evidence>
<feature type="region of interest" description="Disordered" evidence="1">
    <location>
        <begin position="1"/>
        <end position="31"/>
    </location>
</feature>
<feature type="compositionally biased region" description="Acidic residues" evidence="1">
    <location>
        <begin position="95"/>
        <end position="108"/>
    </location>
</feature>
<dbReference type="InterPro" id="IPR046521">
    <property type="entry name" value="DUF6698"/>
</dbReference>
<protein>
    <submittedName>
        <fullName evidence="2">Uncharacterized protein</fullName>
    </submittedName>
</protein>
<feature type="region of interest" description="Disordered" evidence="1">
    <location>
        <begin position="92"/>
        <end position="115"/>
    </location>
</feature>
<feature type="compositionally biased region" description="Basic and acidic residues" evidence="1">
    <location>
        <begin position="365"/>
        <end position="375"/>
    </location>
</feature>
<dbReference type="Proteomes" id="UP000799118">
    <property type="component" value="Unassembled WGS sequence"/>
</dbReference>
<dbReference type="AlphaFoldDB" id="A0A6A4H3T6"/>
<sequence>MPPFAPSHNPNSSPPPGDQDEDNLLSQGSDEVTKLAADILKQATQKQKCGSVNTKGTKRNENPWKIYGQNYLRQGALYTAVDSVIKHGIDRELRDEDDNEDEDEDEDVETAKTRKRNEDHLNNNWKTLKSIIPLFEESIMAVAHKPELLGFFSAAIMSGADSARSNDTGRLKREVHDYLLDNPDAPLSRLPSLKQSRGFKHNVTASLLTPAEYEDNHQTHEECRRRDNGRRVTADMLPQLLYPEGKVFAEEDDYDTDILRGMYPVRVAKHIYMGPESAQQDPGFHQGCRPNAVLSGITTMTPQTIAYAVVQARFAIAESPEWTQIENEFDYEKFYWNIVELCQDEDNNATVKFYNYHVFGSEDGAHGMHQTHGDSDDGEDVSSMAKVKAHRAAKQRRIDTSVSG</sequence>